<gene>
    <name evidence="2" type="ORF">RRG08_059230</name>
</gene>
<keyword evidence="3" id="KW-1185">Reference proteome</keyword>
<proteinExistence type="predicted"/>
<evidence type="ECO:0000256" key="1">
    <source>
        <dbReference type="SAM" id="MobiDB-lite"/>
    </source>
</evidence>
<accession>A0AAE0ZEG3</accession>
<dbReference type="EMBL" id="JAWDGP010004098">
    <property type="protein sequence ID" value="KAK3767904.1"/>
    <property type="molecule type" value="Genomic_DNA"/>
</dbReference>
<evidence type="ECO:0000313" key="2">
    <source>
        <dbReference type="EMBL" id="KAK3767904.1"/>
    </source>
</evidence>
<reference evidence="2" key="1">
    <citation type="journal article" date="2023" name="G3 (Bethesda)">
        <title>A reference genome for the long-term kleptoplast-retaining sea slug Elysia crispata morphotype clarki.</title>
        <authorList>
            <person name="Eastman K.E."/>
            <person name="Pendleton A.L."/>
            <person name="Shaikh M.A."/>
            <person name="Suttiyut T."/>
            <person name="Ogas R."/>
            <person name="Tomko P."/>
            <person name="Gavelis G."/>
            <person name="Widhalm J.R."/>
            <person name="Wisecaver J.H."/>
        </authorList>
    </citation>
    <scope>NUCLEOTIDE SEQUENCE</scope>
    <source>
        <strain evidence="2">ECLA1</strain>
    </source>
</reference>
<feature type="compositionally biased region" description="Polar residues" evidence="1">
    <location>
        <begin position="62"/>
        <end position="72"/>
    </location>
</feature>
<comment type="caution">
    <text evidence="2">The sequence shown here is derived from an EMBL/GenBank/DDBJ whole genome shotgun (WGS) entry which is preliminary data.</text>
</comment>
<evidence type="ECO:0000313" key="3">
    <source>
        <dbReference type="Proteomes" id="UP001283361"/>
    </source>
</evidence>
<sequence length="131" mass="14653">MAESQSGELLQPVSSLMVSVFRCKICGRQAQGHVLGRRCWNKTQTSDMSSLANSELQRKASTHSANSSHQQNLHGGLTRQCIQVWSSLSKGDLQSTFLQGWRNHQRISLQRSRFSSEQGRFQVALSVLMSC</sequence>
<name>A0AAE0ZEG3_9GAST</name>
<dbReference type="Proteomes" id="UP001283361">
    <property type="component" value="Unassembled WGS sequence"/>
</dbReference>
<feature type="region of interest" description="Disordered" evidence="1">
    <location>
        <begin position="50"/>
        <end position="72"/>
    </location>
</feature>
<organism evidence="2 3">
    <name type="scientific">Elysia crispata</name>
    <name type="common">lettuce slug</name>
    <dbReference type="NCBI Taxonomy" id="231223"/>
    <lineage>
        <taxon>Eukaryota</taxon>
        <taxon>Metazoa</taxon>
        <taxon>Spiralia</taxon>
        <taxon>Lophotrochozoa</taxon>
        <taxon>Mollusca</taxon>
        <taxon>Gastropoda</taxon>
        <taxon>Heterobranchia</taxon>
        <taxon>Euthyneura</taxon>
        <taxon>Panpulmonata</taxon>
        <taxon>Sacoglossa</taxon>
        <taxon>Placobranchoidea</taxon>
        <taxon>Plakobranchidae</taxon>
        <taxon>Elysia</taxon>
    </lineage>
</organism>
<dbReference type="AlphaFoldDB" id="A0AAE0ZEG3"/>
<protein>
    <submittedName>
        <fullName evidence="2">Uncharacterized protein</fullName>
    </submittedName>
</protein>